<protein>
    <recommendedName>
        <fullName evidence="2">DUF6534 domain-containing protein</fullName>
    </recommendedName>
</protein>
<dbReference type="EMBL" id="MU155237">
    <property type="protein sequence ID" value="KAF9478318.1"/>
    <property type="molecule type" value="Genomic_DNA"/>
</dbReference>
<keyword evidence="1" id="KW-0812">Transmembrane</keyword>
<organism evidence="3 4">
    <name type="scientific">Pholiota conissans</name>
    <dbReference type="NCBI Taxonomy" id="109636"/>
    <lineage>
        <taxon>Eukaryota</taxon>
        <taxon>Fungi</taxon>
        <taxon>Dikarya</taxon>
        <taxon>Basidiomycota</taxon>
        <taxon>Agaricomycotina</taxon>
        <taxon>Agaricomycetes</taxon>
        <taxon>Agaricomycetidae</taxon>
        <taxon>Agaricales</taxon>
        <taxon>Agaricineae</taxon>
        <taxon>Strophariaceae</taxon>
        <taxon>Pholiota</taxon>
    </lineage>
</organism>
<evidence type="ECO:0000256" key="1">
    <source>
        <dbReference type="SAM" id="Phobius"/>
    </source>
</evidence>
<feature type="transmembrane region" description="Helical" evidence="1">
    <location>
        <begin position="125"/>
        <end position="146"/>
    </location>
</feature>
<gene>
    <name evidence="3" type="ORF">BDN70DRAFT_49117</name>
</gene>
<feature type="transmembrane region" description="Helical" evidence="1">
    <location>
        <begin position="93"/>
        <end position="113"/>
    </location>
</feature>
<dbReference type="PANTHER" id="PTHR40465:SF1">
    <property type="entry name" value="DUF6534 DOMAIN-CONTAINING PROTEIN"/>
    <property type="match status" value="1"/>
</dbReference>
<dbReference type="InterPro" id="IPR045339">
    <property type="entry name" value="DUF6534"/>
</dbReference>
<dbReference type="Proteomes" id="UP000807469">
    <property type="component" value="Unassembled WGS sequence"/>
</dbReference>
<keyword evidence="1" id="KW-0472">Membrane</keyword>
<keyword evidence="1" id="KW-1133">Transmembrane helix</keyword>
<reference evidence="3" key="1">
    <citation type="submission" date="2020-11" db="EMBL/GenBank/DDBJ databases">
        <authorList>
            <consortium name="DOE Joint Genome Institute"/>
            <person name="Ahrendt S."/>
            <person name="Riley R."/>
            <person name="Andreopoulos W."/>
            <person name="Labutti K."/>
            <person name="Pangilinan J."/>
            <person name="Ruiz-Duenas F.J."/>
            <person name="Barrasa J.M."/>
            <person name="Sanchez-Garcia M."/>
            <person name="Camarero S."/>
            <person name="Miyauchi S."/>
            <person name="Serrano A."/>
            <person name="Linde D."/>
            <person name="Babiker R."/>
            <person name="Drula E."/>
            <person name="Ayuso-Fernandez I."/>
            <person name="Pacheco R."/>
            <person name="Padilla G."/>
            <person name="Ferreira P."/>
            <person name="Barriuso J."/>
            <person name="Kellner H."/>
            <person name="Castanera R."/>
            <person name="Alfaro M."/>
            <person name="Ramirez L."/>
            <person name="Pisabarro A.G."/>
            <person name="Kuo A."/>
            <person name="Tritt A."/>
            <person name="Lipzen A."/>
            <person name="He G."/>
            <person name="Yan M."/>
            <person name="Ng V."/>
            <person name="Cullen D."/>
            <person name="Martin F."/>
            <person name="Rosso M.-N."/>
            <person name="Henrissat B."/>
            <person name="Hibbett D."/>
            <person name="Martinez A.T."/>
            <person name="Grigoriev I.V."/>
        </authorList>
    </citation>
    <scope>NUCLEOTIDE SEQUENCE</scope>
    <source>
        <strain evidence="3">CIRM-BRFM 674</strain>
    </source>
</reference>
<feature type="transmembrane region" description="Helical" evidence="1">
    <location>
        <begin position="166"/>
        <end position="187"/>
    </location>
</feature>
<evidence type="ECO:0000259" key="2">
    <source>
        <dbReference type="Pfam" id="PF20152"/>
    </source>
</evidence>
<evidence type="ECO:0000313" key="4">
    <source>
        <dbReference type="Proteomes" id="UP000807469"/>
    </source>
</evidence>
<dbReference type="PANTHER" id="PTHR40465">
    <property type="entry name" value="CHROMOSOME 1, WHOLE GENOME SHOTGUN SEQUENCE"/>
    <property type="match status" value="1"/>
</dbReference>
<keyword evidence="4" id="KW-1185">Reference proteome</keyword>
<name>A0A9P5Z085_9AGAR</name>
<comment type="caution">
    <text evidence="3">The sequence shown here is derived from an EMBL/GenBank/DDBJ whole genome shotgun (WGS) entry which is preliminary data.</text>
</comment>
<dbReference type="AlphaFoldDB" id="A0A9P5Z085"/>
<dbReference type="Pfam" id="PF20152">
    <property type="entry name" value="DUF6534"/>
    <property type="match status" value="1"/>
</dbReference>
<feature type="domain" description="DUF6534" evidence="2">
    <location>
        <begin position="172"/>
        <end position="258"/>
    </location>
</feature>
<sequence>MEAPMKLPDIVIKTATVLLVGFLANWALYGVLILQVYLYTVAFPQDRLPLKFTVYTTLLLETVQTSLITHDAFKFFAFGFTNPMLLDEVSTGWFSIPVLTGIIACVAQGFYCYRIGVITESKLTVGIIIVFSLVQLGGSIAIGIQTKNAQFFSRVFLKEGSFISTGIWEAGSAVCDLLIAGIMTYHLRKRDTGFQYTHDIVTRVIRLTIETGTLTAALAIAVLVLAFLPGHPPYYQSCALILGKAYSNSMMVALNSRMKVTSNSATASWNESTIIPPPKSASYGEVMFLPHSEGGIKSDVSRQHEFPTFDMIVEGNETIYVGNKRSGELARIESEGIVS</sequence>
<dbReference type="OrthoDB" id="2952631at2759"/>
<feature type="transmembrane region" description="Helical" evidence="1">
    <location>
        <begin position="207"/>
        <end position="228"/>
    </location>
</feature>
<evidence type="ECO:0000313" key="3">
    <source>
        <dbReference type="EMBL" id="KAF9478318.1"/>
    </source>
</evidence>
<proteinExistence type="predicted"/>
<accession>A0A9P5Z085</accession>
<feature type="transmembrane region" description="Helical" evidence="1">
    <location>
        <begin position="15"/>
        <end position="40"/>
    </location>
</feature>